<feature type="region of interest" description="Disordered" evidence="1">
    <location>
        <begin position="100"/>
        <end position="124"/>
    </location>
</feature>
<organism evidence="2 3">
    <name type="scientific">Nesterenkonia massiliensis</name>
    <dbReference type="NCBI Taxonomy" id="1232429"/>
    <lineage>
        <taxon>Bacteria</taxon>
        <taxon>Bacillati</taxon>
        <taxon>Actinomycetota</taxon>
        <taxon>Actinomycetes</taxon>
        <taxon>Micrococcales</taxon>
        <taxon>Micrococcaceae</taxon>
        <taxon>Nesterenkonia</taxon>
    </lineage>
</organism>
<sequence>MVIHTERSAEEEQLVAALRAAFDASVMNFGSYNLLYARNLLGDRDEPAGVVRPEAGESVQENMVRSRNLLVGYRREPVEMVLCPINLADAVHRVHALNQDRESADDRAEDYDGAGSGGAFPAEPTIPSTAPVLVNLTNLAGMATEGSTVEVALSTGRRLILDVQETVSLPQLHEVPLHQELDVEDFYSFLDHFMDAVERTHSAA</sequence>
<keyword evidence="3" id="KW-1185">Reference proteome</keyword>
<name>A0ABT2HTM1_9MICC</name>
<dbReference type="EMBL" id="JALXMO010000066">
    <property type="protein sequence ID" value="MCT1608041.1"/>
    <property type="molecule type" value="Genomic_DNA"/>
</dbReference>
<evidence type="ECO:0000313" key="2">
    <source>
        <dbReference type="EMBL" id="MCT1608041.1"/>
    </source>
</evidence>
<evidence type="ECO:0000313" key="3">
    <source>
        <dbReference type="Proteomes" id="UP001205046"/>
    </source>
</evidence>
<reference evidence="2 3" key="1">
    <citation type="submission" date="2022-04" db="EMBL/GenBank/DDBJ databases">
        <title>Human microbiome associated bacterial genomes.</title>
        <authorList>
            <person name="Sandstrom S."/>
            <person name="Salamzade R."/>
            <person name="Kalan L.R."/>
        </authorList>
    </citation>
    <scope>NUCLEOTIDE SEQUENCE [LARGE SCALE GENOMIC DNA]</scope>
    <source>
        <strain evidence="3">p3-SID767</strain>
    </source>
</reference>
<evidence type="ECO:0000256" key="1">
    <source>
        <dbReference type="SAM" id="MobiDB-lite"/>
    </source>
</evidence>
<gene>
    <name evidence="2" type="ORF">M3B43_12120</name>
</gene>
<protein>
    <submittedName>
        <fullName evidence="2">Uncharacterized protein</fullName>
    </submittedName>
</protein>
<proteinExistence type="predicted"/>
<dbReference type="RefSeq" id="WP_044492859.1">
    <property type="nucleotide sequence ID" value="NZ_CABKSP010000001.1"/>
</dbReference>
<comment type="caution">
    <text evidence="2">The sequence shown here is derived from an EMBL/GenBank/DDBJ whole genome shotgun (WGS) entry which is preliminary data.</text>
</comment>
<dbReference type="Proteomes" id="UP001205046">
    <property type="component" value="Unassembled WGS sequence"/>
</dbReference>
<accession>A0ABT2HTM1</accession>